<dbReference type="FunFam" id="3.30.160.60:FF:000100">
    <property type="entry name" value="Zinc finger 45-like"/>
    <property type="match status" value="1"/>
</dbReference>
<dbReference type="AlphaFoldDB" id="A0ABD3VDU7"/>
<protein>
    <recommendedName>
        <fullName evidence="14">C2H2-type domain-containing protein</fullName>
    </recommendedName>
</protein>
<keyword evidence="4" id="KW-0479">Metal-binding</keyword>
<evidence type="ECO:0000256" key="10">
    <source>
        <dbReference type="ARBA" id="ARBA00023163"/>
    </source>
</evidence>
<dbReference type="SMART" id="SM00355">
    <property type="entry name" value="ZnF_C2H2"/>
    <property type="match status" value="10"/>
</dbReference>
<feature type="domain" description="C2H2-type" evidence="14">
    <location>
        <begin position="123"/>
        <end position="150"/>
    </location>
</feature>
<dbReference type="InterPro" id="IPR013087">
    <property type="entry name" value="Znf_C2H2_type"/>
</dbReference>
<evidence type="ECO:0000256" key="13">
    <source>
        <dbReference type="SAM" id="MobiDB-lite"/>
    </source>
</evidence>
<name>A0ABD3VDU7_SINWO</name>
<keyword evidence="16" id="KW-1185">Reference proteome</keyword>
<feature type="domain" description="C2H2-type" evidence="14">
    <location>
        <begin position="494"/>
        <end position="521"/>
    </location>
</feature>
<evidence type="ECO:0000256" key="8">
    <source>
        <dbReference type="ARBA" id="ARBA00023015"/>
    </source>
</evidence>
<evidence type="ECO:0000256" key="2">
    <source>
        <dbReference type="ARBA" id="ARBA00004123"/>
    </source>
</evidence>
<organism evidence="15 16">
    <name type="scientific">Sinanodonta woodiana</name>
    <name type="common">Chinese pond mussel</name>
    <name type="synonym">Anodonta woodiana</name>
    <dbReference type="NCBI Taxonomy" id="1069815"/>
    <lineage>
        <taxon>Eukaryota</taxon>
        <taxon>Metazoa</taxon>
        <taxon>Spiralia</taxon>
        <taxon>Lophotrochozoa</taxon>
        <taxon>Mollusca</taxon>
        <taxon>Bivalvia</taxon>
        <taxon>Autobranchia</taxon>
        <taxon>Heteroconchia</taxon>
        <taxon>Palaeoheterodonta</taxon>
        <taxon>Unionida</taxon>
        <taxon>Unionoidea</taxon>
        <taxon>Unionidae</taxon>
        <taxon>Unioninae</taxon>
        <taxon>Sinanodonta</taxon>
    </lineage>
</organism>
<evidence type="ECO:0000256" key="9">
    <source>
        <dbReference type="ARBA" id="ARBA00023125"/>
    </source>
</evidence>
<comment type="similarity">
    <text evidence="3">Belongs to the krueppel C2H2-type zinc-finger protein family.</text>
</comment>
<feature type="domain" description="C2H2-type" evidence="14">
    <location>
        <begin position="322"/>
        <end position="349"/>
    </location>
</feature>
<feature type="compositionally biased region" description="Acidic residues" evidence="13">
    <location>
        <begin position="262"/>
        <end position="276"/>
    </location>
</feature>
<evidence type="ECO:0000256" key="4">
    <source>
        <dbReference type="ARBA" id="ARBA00022723"/>
    </source>
</evidence>
<dbReference type="Gene3D" id="3.30.160.60">
    <property type="entry name" value="Classic Zinc Finger"/>
    <property type="match status" value="8"/>
</dbReference>
<dbReference type="PANTHER" id="PTHR24381">
    <property type="entry name" value="ZINC FINGER PROTEIN"/>
    <property type="match status" value="1"/>
</dbReference>
<dbReference type="EMBL" id="JBJQND010000012">
    <property type="protein sequence ID" value="KAL3859760.1"/>
    <property type="molecule type" value="Genomic_DNA"/>
</dbReference>
<feature type="domain" description="C2H2-type" evidence="14">
    <location>
        <begin position="151"/>
        <end position="178"/>
    </location>
</feature>
<keyword evidence="11" id="KW-0539">Nucleus</keyword>
<dbReference type="Proteomes" id="UP001634394">
    <property type="component" value="Unassembled WGS sequence"/>
</dbReference>
<evidence type="ECO:0000313" key="15">
    <source>
        <dbReference type="EMBL" id="KAL3859760.1"/>
    </source>
</evidence>
<feature type="domain" description="C2H2-type" evidence="14">
    <location>
        <begin position="351"/>
        <end position="378"/>
    </location>
</feature>
<accession>A0ABD3VDU7</accession>
<dbReference type="Pfam" id="PF13894">
    <property type="entry name" value="zf-C2H2_4"/>
    <property type="match status" value="1"/>
</dbReference>
<feature type="domain" description="C2H2-type" evidence="14">
    <location>
        <begin position="410"/>
        <end position="437"/>
    </location>
</feature>
<evidence type="ECO:0000259" key="14">
    <source>
        <dbReference type="PROSITE" id="PS50157"/>
    </source>
</evidence>
<comment type="function">
    <text evidence="1">May be involved in transcriptional regulation.</text>
</comment>
<evidence type="ECO:0000256" key="6">
    <source>
        <dbReference type="ARBA" id="ARBA00022771"/>
    </source>
</evidence>
<keyword evidence="8" id="KW-0805">Transcription regulation</keyword>
<gene>
    <name evidence="15" type="ORF">ACJMK2_009956</name>
</gene>
<dbReference type="PROSITE" id="PS00028">
    <property type="entry name" value="ZINC_FINGER_C2H2_1"/>
    <property type="match status" value="9"/>
</dbReference>
<feature type="region of interest" description="Disordered" evidence="13">
    <location>
        <begin position="261"/>
        <end position="299"/>
    </location>
</feature>
<feature type="domain" description="C2H2-type" evidence="14">
    <location>
        <begin position="438"/>
        <end position="465"/>
    </location>
</feature>
<evidence type="ECO:0000313" key="16">
    <source>
        <dbReference type="Proteomes" id="UP001634394"/>
    </source>
</evidence>
<dbReference type="GO" id="GO:1990837">
    <property type="term" value="F:sequence-specific double-stranded DNA binding"/>
    <property type="evidence" value="ECO:0007669"/>
    <property type="project" value="UniProtKB-ARBA"/>
</dbReference>
<dbReference type="SUPFAM" id="SSF57667">
    <property type="entry name" value="beta-beta-alpha zinc fingers"/>
    <property type="match status" value="5"/>
</dbReference>
<keyword evidence="6 12" id="KW-0863">Zinc-finger</keyword>
<dbReference type="FunFam" id="3.30.160.60:FF:001498">
    <property type="entry name" value="Zinc finger protein 404"/>
    <property type="match status" value="1"/>
</dbReference>
<dbReference type="FunFam" id="3.30.160.60:FF:000303">
    <property type="entry name" value="Zinc finger protein 41"/>
    <property type="match status" value="1"/>
</dbReference>
<dbReference type="PROSITE" id="PS50157">
    <property type="entry name" value="ZINC_FINGER_C2H2_2"/>
    <property type="match status" value="10"/>
</dbReference>
<evidence type="ECO:0000256" key="7">
    <source>
        <dbReference type="ARBA" id="ARBA00022833"/>
    </source>
</evidence>
<comment type="caution">
    <text evidence="15">The sequence shown here is derived from an EMBL/GenBank/DDBJ whole genome shotgun (WGS) entry which is preliminary data.</text>
</comment>
<feature type="domain" description="C2H2-type" evidence="14">
    <location>
        <begin position="466"/>
        <end position="493"/>
    </location>
</feature>
<feature type="region of interest" description="Disordered" evidence="13">
    <location>
        <begin position="197"/>
        <end position="225"/>
    </location>
</feature>
<evidence type="ECO:0000256" key="3">
    <source>
        <dbReference type="ARBA" id="ARBA00006991"/>
    </source>
</evidence>
<dbReference type="FunFam" id="3.30.160.60:FF:000624">
    <property type="entry name" value="zinc finger protein 697"/>
    <property type="match status" value="1"/>
</dbReference>
<feature type="domain" description="C2H2-type" evidence="14">
    <location>
        <begin position="379"/>
        <end position="406"/>
    </location>
</feature>
<reference evidence="15 16" key="1">
    <citation type="submission" date="2024-11" db="EMBL/GenBank/DDBJ databases">
        <title>Chromosome-level genome assembly of the freshwater bivalve Anodonta woodiana.</title>
        <authorList>
            <person name="Chen X."/>
        </authorList>
    </citation>
    <scope>NUCLEOTIDE SEQUENCE [LARGE SCALE GENOMIC DNA]</scope>
    <source>
        <strain evidence="15">MN2024</strain>
        <tissue evidence="15">Gills</tissue>
    </source>
</reference>
<evidence type="ECO:0000256" key="11">
    <source>
        <dbReference type="ARBA" id="ARBA00023242"/>
    </source>
</evidence>
<sequence>METAVTVSKEDAVEILNQAAQLVEVKDTDETMQVIMLAFDEPPDADETAISHPITCMTNVADIQPQPNAVGRIDHYTGLTVDRAIQTETVFSVKDMSVINDIVNNQYSKPSADNNSPGSNGTFSCSLCAKVYRNKSTWQNHLRTHNGQEISICGVCGRFFSDRVLLKSHLDNHREEMQRLIISPLNEEDQNVGKAQKQPEEVAPVTSSFVNPPPVSEELEIPPIEEPTDGTTYIYACNICGVQYNTKKECEKHLKIHRGSVEDETDDHDEDEEQEGTTELPKQSSLDIENEKKSQRKNQQLNSLVAKSASDSSAISSTAFIYACNVCGKQYTNKSNCKRHMRIHTGEEKTFECTHCHKKFAMKYELRMHSRIHTGEKPFECAVCGKTFVERGNWKRHTKIHLREQEDAPYRCGLCSKGFFYAEKLQVHLQIHSGQRPYVCTVCGKKSKKIGDMYRHLRIHTGEKPYECQVCGKGFAQNGNLKDHMKKHTGEKMFKCPQCEQRFSRKVLLRQHLVIHHKAETDGAARASFKDPDLEATLKDIGLGPEGSLTVIDGDDKFTITVIAQGSANGEAAEDHHMDIDS</sequence>
<dbReference type="InterPro" id="IPR036236">
    <property type="entry name" value="Znf_C2H2_sf"/>
</dbReference>
<proteinExistence type="inferred from homology"/>
<comment type="subcellular location">
    <subcellularLocation>
        <location evidence="2">Nucleus</location>
    </subcellularLocation>
</comment>
<keyword evidence="10" id="KW-0804">Transcription</keyword>
<keyword evidence="5" id="KW-0677">Repeat</keyword>
<keyword evidence="9" id="KW-0238">DNA-binding</keyword>
<evidence type="ECO:0000256" key="12">
    <source>
        <dbReference type="PROSITE-ProRule" id="PRU00042"/>
    </source>
</evidence>
<dbReference type="Pfam" id="PF00096">
    <property type="entry name" value="zf-C2H2"/>
    <property type="match status" value="8"/>
</dbReference>
<dbReference type="GO" id="GO:0008270">
    <property type="term" value="F:zinc ion binding"/>
    <property type="evidence" value="ECO:0007669"/>
    <property type="project" value="UniProtKB-KW"/>
</dbReference>
<feature type="domain" description="C2H2-type" evidence="14">
    <location>
        <begin position="235"/>
        <end position="262"/>
    </location>
</feature>
<dbReference type="PANTHER" id="PTHR24381:SF393">
    <property type="entry name" value="CHROMATIN-LINKED ADAPTOR FOR MSL PROTEINS, ISOFORM B"/>
    <property type="match status" value="1"/>
</dbReference>
<keyword evidence="7" id="KW-0862">Zinc</keyword>
<dbReference type="FunFam" id="3.30.160.60:FF:002110">
    <property type="entry name" value="Zinc finger protein 1053"/>
    <property type="match status" value="1"/>
</dbReference>
<evidence type="ECO:0000256" key="1">
    <source>
        <dbReference type="ARBA" id="ARBA00003767"/>
    </source>
</evidence>
<dbReference type="GO" id="GO:0005634">
    <property type="term" value="C:nucleus"/>
    <property type="evidence" value="ECO:0007669"/>
    <property type="project" value="UniProtKB-SubCell"/>
</dbReference>
<evidence type="ECO:0000256" key="5">
    <source>
        <dbReference type="ARBA" id="ARBA00022737"/>
    </source>
</evidence>